<proteinExistence type="predicted"/>
<protein>
    <recommendedName>
        <fullName evidence="1">CN hydrolase domain-containing protein</fullName>
    </recommendedName>
</protein>
<dbReference type="SUPFAM" id="SSF56317">
    <property type="entry name" value="Carbon-nitrogen hydrolase"/>
    <property type="match status" value="1"/>
</dbReference>
<evidence type="ECO:0000313" key="4">
    <source>
        <dbReference type="Proteomes" id="UP000317494"/>
    </source>
</evidence>
<dbReference type="Pfam" id="PF00795">
    <property type="entry name" value="CN_hydrolase"/>
    <property type="match status" value="1"/>
</dbReference>
<reference evidence="4 5" key="1">
    <citation type="journal article" date="2019" name="Sci. Rep.">
        <title>Comparative genomics of chytrid fungi reveal insights into the obligate biotrophic and pathogenic lifestyle of Synchytrium endobioticum.</title>
        <authorList>
            <person name="van de Vossenberg B.T.L.H."/>
            <person name="Warris S."/>
            <person name="Nguyen H.D.T."/>
            <person name="van Gent-Pelzer M.P.E."/>
            <person name="Joly D.L."/>
            <person name="van de Geest H.C."/>
            <person name="Bonants P.J.M."/>
            <person name="Smith D.S."/>
            <person name="Levesque C.A."/>
            <person name="van der Lee T.A.J."/>
        </authorList>
    </citation>
    <scope>NUCLEOTIDE SEQUENCE [LARGE SCALE GENOMIC DNA]</scope>
    <source>
        <strain evidence="2 5">LEV6574</strain>
        <strain evidence="3 4">MB42</strain>
    </source>
</reference>
<evidence type="ECO:0000313" key="3">
    <source>
        <dbReference type="EMBL" id="TPX51439.1"/>
    </source>
</evidence>
<name>A0A507DCS9_9FUNG</name>
<dbReference type="STRING" id="286115.A0A507DCS9"/>
<sequence length="261" mass="29399">MGIKIGCLQFAPQLLDFQVNIEKANNLLGNVRKGELDLLILPEMCFSGYMFESKERIMPMVQKEKETIEWTTSTARRLHCCVQVGLPRQVGDGLCNSVCFAQPDGSVEFYDKHFLYEQDEHWATSGASFRSMRIQHLGNKKLGFGICMDVNPKAFEAPWDAYEFATFMSDNGAEILSLSMAWVWSPRSDPLNLAKYWVSRLEPLIMQNNSMVIIAIANRCGVESGTRFAGNSCVMKFEKGKANLLSILDEAEEALLLCNVE</sequence>
<dbReference type="InterPro" id="IPR036526">
    <property type="entry name" value="C-N_Hydrolase_sf"/>
</dbReference>
<dbReference type="AlphaFoldDB" id="A0A507DCS9"/>
<dbReference type="InterPro" id="IPR039703">
    <property type="entry name" value="Nta1"/>
</dbReference>
<dbReference type="Proteomes" id="UP000320475">
    <property type="component" value="Unassembled WGS sequence"/>
</dbReference>
<dbReference type="PANTHER" id="PTHR11750">
    <property type="entry name" value="PROTEIN N-TERMINAL AMIDASE"/>
    <property type="match status" value="1"/>
</dbReference>
<dbReference type="Gene3D" id="3.60.110.10">
    <property type="entry name" value="Carbon-nitrogen hydrolase"/>
    <property type="match status" value="1"/>
</dbReference>
<comment type="caution">
    <text evidence="2">The sequence shown here is derived from an EMBL/GenBank/DDBJ whole genome shotgun (WGS) entry which is preliminary data.</text>
</comment>
<dbReference type="PROSITE" id="PS50263">
    <property type="entry name" value="CN_HYDROLASE"/>
    <property type="match status" value="1"/>
</dbReference>
<gene>
    <name evidence="2" type="ORF">SeLEV6574_g01922</name>
    <name evidence="3" type="ORF">SeMB42_g01922</name>
</gene>
<organism evidence="2 5">
    <name type="scientific">Synchytrium endobioticum</name>
    <dbReference type="NCBI Taxonomy" id="286115"/>
    <lineage>
        <taxon>Eukaryota</taxon>
        <taxon>Fungi</taxon>
        <taxon>Fungi incertae sedis</taxon>
        <taxon>Chytridiomycota</taxon>
        <taxon>Chytridiomycota incertae sedis</taxon>
        <taxon>Chytridiomycetes</taxon>
        <taxon>Synchytriales</taxon>
        <taxon>Synchytriaceae</taxon>
        <taxon>Synchytrium</taxon>
    </lineage>
</organism>
<dbReference type="GO" id="GO:0008418">
    <property type="term" value="F:protein-N-terminal asparagine amidohydrolase activity"/>
    <property type="evidence" value="ECO:0007669"/>
    <property type="project" value="InterPro"/>
</dbReference>
<dbReference type="GO" id="GO:0030163">
    <property type="term" value="P:protein catabolic process"/>
    <property type="evidence" value="ECO:0007669"/>
    <property type="project" value="TreeGrafter"/>
</dbReference>
<evidence type="ECO:0000313" key="5">
    <source>
        <dbReference type="Proteomes" id="UP000320475"/>
    </source>
</evidence>
<evidence type="ECO:0000313" key="2">
    <source>
        <dbReference type="EMBL" id="TPX48648.1"/>
    </source>
</evidence>
<dbReference type="OrthoDB" id="201515at2759"/>
<evidence type="ECO:0000259" key="1">
    <source>
        <dbReference type="PROSITE" id="PS50263"/>
    </source>
</evidence>
<keyword evidence="4" id="KW-1185">Reference proteome</keyword>
<dbReference type="EMBL" id="QEAN01000054">
    <property type="protein sequence ID" value="TPX51439.1"/>
    <property type="molecule type" value="Genomic_DNA"/>
</dbReference>
<dbReference type="Proteomes" id="UP000317494">
    <property type="component" value="Unassembled WGS sequence"/>
</dbReference>
<accession>A0A507DCS9</accession>
<dbReference type="InterPro" id="IPR003010">
    <property type="entry name" value="C-N_Hydrolase"/>
</dbReference>
<feature type="domain" description="CN hydrolase" evidence="1">
    <location>
        <begin position="3"/>
        <end position="261"/>
    </location>
</feature>
<dbReference type="PANTHER" id="PTHR11750:SF26">
    <property type="entry name" value="PROTEIN N-TERMINAL AMIDASE"/>
    <property type="match status" value="1"/>
</dbReference>
<dbReference type="GO" id="GO:0070773">
    <property type="term" value="F:protein-N-terminal glutamine amidohydrolase activity"/>
    <property type="evidence" value="ECO:0007669"/>
    <property type="project" value="InterPro"/>
</dbReference>
<dbReference type="EMBL" id="QEAM01000048">
    <property type="protein sequence ID" value="TPX48648.1"/>
    <property type="molecule type" value="Genomic_DNA"/>
</dbReference>
<dbReference type="VEuPathDB" id="FungiDB:SeMB42_g01922"/>